<dbReference type="PANTHER" id="PTHR43179:SF12">
    <property type="entry name" value="GALACTOFURANOSYLTRANSFERASE GLFT2"/>
    <property type="match status" value="1"/>
</dbReference>
<keyword evidence="7" id="KW-1185">Reference proteome</keyword>
<evidence type="ECO:0000256" key="2">
    <source>
        <dbReference type="ARBA" id="ARBA00006739"/>
    </source>
</evidence>
<dbReference type="CAZy" id="GT2">
    <property type="family name" value="Glycosyltransferase Family 2"/>
</dbReference>
<dbReference type="STRING" id="525904.Tter_0448"/>
<organism evidence="6 7">
    <name type="scientific">Thermobaculum terrenum (strain ATCC BAA-798 / CCMEE 7001 / YNP1)</name>
    <dbReference type="NCBI Taxonomy" id="525904"/>
    <lineage>
        <taxon>Bacteria</taxon>
        <taxon>Bacillati</taxon>
        <taxon>Chloroflexota</taxon>
        <taxon>Chloroflexia</taxon>
        <taxon>Candidatus Thermobaculales</taxon>
        <taxon>Candidatus Thermobaculaceae</taxon>
        <taxon>Thermobaculum</taxon>
    </lineage>
</organism>
<dbReference type="EMBL" id="CP001825">
    <property type="protein sequence ID" value="ACZ41369.1"/>
    <property type="molecule type" value="Genomic_DNA"/>
</dbReference>
<comment type="similarity">
    <text evidence="2">Belongs to the glycosyltransferase 2 family.</text>
</comment>
<comment type="pathway">
    <text evidence="1">Cell wall biogenesis; cell wall polysaccharide biosynthesis.</text>
</comment>
<dbReference type="InterPro" id="IPR001173">
    <property type="entry name" value="Glyco_trans_2-like"/>
</dbReference>
<protein>
    <submittedName>
        <fullName evidence="6">Glycosyl transferase family 2</fullName>
    </submittedName>
</protein>
<dbReference type="HOGENOM" id="CLU_083829_0_0_0"/>
<reference evidence="7" key="1">
    <citation type="journal article" date="2010" name="Stand. Genomic Sci.">
        <title>Complete genome sequence of 'Thermobaculum terrenum' type strain (YNP1).</title>
        <authorList>
            <person name="Kiss H."/>
            <person name="Cleland D."/>
            <person name="Lapidus A."/>
            <person name="Lucas S."/>
            <person name="Glavina Del Rio T."/>
            <person name="Nolan M."/>
            <person name="Tice H."/>
            <person name="Han C."/>
            <person name="Goodwin L."/>
            <person name="Pitluck S."/>
            <person name="Liolios K."/>
            <person name="Ivanova N."/>
            <person name="Mavromatis K."/>
            <person name="Ovchinnikova G."/>
            <person name="Pati A."/>
            <person name="Chen A."/>
            <person name="Palaniappan K."/>
            <person name="Land M."/>
            <person name="Hauser L."/>
            <person name="Chang Y."/>
            <person name="Jeffries C."/>
            <person name="Lu M."/>
            <person name="Brettin T."/>
            <person name="Detter J."/>
            <person name="Goker M."/>
            <person name="Tindall B."/>
            <person name="Beck B."/>
            <person name="McDermott T."/>
            <person name="Woyke T."/>
            <person name="Bristow J."/>
            <person name="Eisen J."/>
            <person name="Markowitz V."/>
            <person name="Hugenholtz P."/>
            <person name="Kyrpides N."/>
            <person name="Klenk H."/>
            <person name="Cheng J."/>
        </authorList>
    </citation>
    <scope>NUCLEOTIDE SEQUENCE [LARGE SCALE GENOMIC DNA]</scope>
    <source>
        <strain evidence="7">ATCC BAA-798 / YNP1</strain>
    </source>
</reference>
<dbReference type="CDD" id="cd00761">
    <property type="entry name" value="Glyco_tranf_GTA_type"/>
    <property type="match status" value="1"/>
</dbReference>
<dbReference type="Proteomes" id="UP000000323">
    <property type="component" value="Chromosome 1"/>
</dbReference>
<evidence type="ECO:0000259" key="5">
    <source>
        <dbReference type="Pfam" id="PF00535"/>
    </source>
</evidence>
<sequence length="290" mass="33075">MISVDVLIPTMNRLQSLIMTLSGVALQSRTDLGVIVADQSDEPATRSEVVRSLCKLIEARGNRVCWYHRKERCGIAEQRDFLLRVSSADAVLYLDDDVIMESWVVEKMANVLEEQGCAFVGAFPTQPTYIDDVRPHQQHIEYWVSRVRPEIVNPGDPEWHRATLHTAANLFHVAQGLGLPPGDVRLYKVSWIGACVMYDRRKLLEIGGFSFWRRLPRKLVGEDALVQNILMRLWGGCGIVPSGTYFAEVPSNFPDQYRSRDHHALMLLPEMIKTHAPHTPMPKPDAWKYW</sequence>
<evidence type="ECO:0000256" key="1">
    <source>
        <dbReference type="ARBA" id="ARBA00004776"/>
    </source>
</evidence>
<feature type="domain" description="Glycosyltransferase 2-like" evidence="5">
    <location>
        <begin position="6"/>
        <end position="150"/>
    </location>
</feature>
<evidence type="ECO:0000256" key="4">
    <source>
        <dbReference type="ARBA" id="ARBA00022679"/>
    </source>
</evidence>
<dbReference type="Gene3D" id="3.90.550.10">
    <property type="entry name" value="Spore Coat Polysaccharide Biosynthesis Protein SpsA, Chain A"/>
    <property type="match status" value="1"/>
</dbReference>
<proteinExistence type="inferred from homology"/>
<dbReference type="PANTHER" id="PTHR43179">
    <property type="entry name" value="RHAMNOSYLTRANSFERASE WBBL"/>
    <property type="match status" value="1"/>
</dbReference>
<gene>
    <name evidence="6" type="ordered locus">Tter_0448</name>
</gene>
<dbReference type="GO" id="GO:0016757">
    <property type="term" value="F:glycosyltransferase activity"/>
    <property type="evidence" value="ECO:0007669"/>
    <property type="project" value="UniProtKB-KW"/>
</dbReference>
<dbReference type="KEGG" id="ttr:Tter_0448"/>
<evidence type="ECO:0000313" key="6">
    <source>
        <dbReference type="EMBL" id="ACZ41369.1"/>
    </source>
</evidence>
<name>D1CEL3_THET1</name>
<dbReference type="eggNOG" id="COG1215">
    <property type="taxonomic scope" value="Bacteria"/>
</dbReference>
<dbReference type="Pfam" id="PF00535">
    <property type="entry name" value="Glycos_transf_2"/>
    <property type="match status" value="1"/>
</dbReference>
<keyword evidence="4 6" id="KW-0808">Transferase</keyword>
<keyword evidence="3" id="KW-0328">Glycosyltransferase</keyword>
<dbReference type="SUPFAM" id="SSF53448">
    <property type="entry name" value="Nucleotide-diphospho-sugar transferases"/>
    <property type="match status" value="1"/>
</dbReference>
<evidence type="ECO:0000256" key="3">
    <source>
        <dbReference type="ARBA" id="ARBA00022676"/>
    </source>
</evidence>
<accession>D1CEL3</accession>
<dbReference type="RefSeq" id="WP_012874404.1">
    <property type="nucleotide sequence ID" value="NC_013525.1"/>
</dbReference>
<dbReference type="InterPro" id="IPR029044">
    <property type="entry name" value="Nucleotide-diphossugar_trans"/>
</dbReference>
<dbReference type="AlphaFoldDB" id="D1CEL3"/>
<evidence type="ECO:0000313" key="7">
    <source>
        <dbReference type="Proteomes" id="UP000000323"/>
    </source>
</evidence>